<protein>
    <recommendedName>
        <fullName evidence="4">MotA/TolQ/ExbB proton channel domain-containing protein</fullName>
    </recommendedName>
</protein>
<evidence type="ECO:0000313" key="3">
    <source>
        <dbReference type="Proteomes" id="UP000239007"/>
    </source>
</evidence>
<dbReference type="Proteomes" id="UP000239007">
    <property type="component" value="Unassembled WGS sequence"/>
</dbReference>
<comment type="caution">
    <text evidence="2">The sequence shown here is derived from an EMBL/GenBank/DDBJ whole genome shotgun (WGS) entry which is preliminary data.</text>
</comment>
<keyword evidence="1" id="KW-1133">Transmembrane helix</keyword>
<reference evidence="2 3" key="1">
    <citation type="submission" date="2016-12" db="EMBL/GenBank/DDBJ databases">
        <title>Diversity of luminous bacteria.</title>
        <authorList>
            <person name="Yoshizawa S."/>
            <person name="Kogure K."/>
        </authorList>
    </citation>
    <scope>NUCLEOTIDE SEQUENCE [LARGE SCALE GENOMIC DNA]</scope>
    <source>
        <strain evidence="2 3">SA4-48</strain>
    </source>
</reference>
<keyword evidence="1" id="KW-0472">Membrane</keyword>
<feature type="transmembrane region" description="Helical" evidence="1">
    <location>
        <begin position="64"/>
        <end position="88"/>
    </location>
</feature>
<name>A0A2S7UY08_9GAMM</name>
<gene>
    <name evidence="2" type="ORF">BTO11_11160</name>
</gene>
<evidence type="ECO:0008006" key="4">
    <source>
        <dbReference type="Google" id="ProtNLM"/>
    </source>
</evidence>
<keyword evidence="1" id="KW-0812">Transmembrane</keyword>
<dbReference type="AlphaFoldDB" id="A0A2S7UY08"/>
<sequence>MFESGMDEDLKKKVDVVVGLSRLAGGTLILVGSILLFVFTQAALDPNAVIEINGAPTKDQADKIMAAIFSALFPIAGLFLSFAPAKLLDKWAAKIISRLS</sequence>
<evidence type="ECO:0000256" key="1">
    <source>
        <dbReference type="SAM" id="Phobius"/>
    </source>
</evidence>
<keyword evidence="3" id="KW-1185">Reference proteome</keyword>
<accession>A0A2S7UY08</accession>
<feature type="transmembrane region" description="Helical" evidence="1">
    <location>
        <begin position="20"/>
        <end position="44"/>
    </location>
</feature>
<dbReference type="EMBL" id="MSCH01000003">
    <property type="protein sequence ID" value="PQJ54151.1"/>
    <property type="molecule type" value="Genomic_DNA"/>
</dbReference>
<evidence type="ECO:0000313" key="2">
    <source>
        <dbReference type="EMBL" id="PQJ54151.1"/>
    </source>
</evidence>
<proteinExistence type="predicted"/>
<organism evidence="2 3">
    <name type="scientific">Psychrosphaera saromensis</name>
    <dbReference type="NCBI Taxonomy" id="716813"/>
    <lineage>
        <taxon>Bacteria</taxon>
        <taxon>Pseudomonadati</taxon>
        <taxon>Pseudomonadota</taxon>
        <taxon>Gammaproteobacteria</taxon>
        <taxon>Alteromonadales</taxon>
        <taxon>Pseudoalteromonadaceae</taxon>
        <taxon>Psychrosphaera</taxon>
    </lineage>
</organism>